<dbReference type="PATRIC" id="fig|42253.5.peg.4639"/>
<dbReference type="KEGG" id="nmv:NITMOv2_0074"/>
<reference evidence="2 4" key="1">
    <citation type="journal article" date="2015" name="Proc. Natl. Acad. Sci. U.S.A.">
        <title>Expanded metabolic versatility of ubiquitous nitrite-oxidizing bacteria from the genus Nitrospira.</title>
        <authorList>
            <person name="Koch H."/>
            <person name="Lucker S."/>
            <person name="Albertsen M."/>
            <person name="Kitzinger K."/>
            <person name="Herbold C."/>
            <person name="Spieck E."/>
            <person name="Nielsen P.H."/>
            <person name="Wagner M."/>
            <person name="Daims H."/>
        </authorList>
    </citation>
    <scope>NUCLEOTIDE SEQUENCE [LARGE SCALE GENOMIC DNA]</scope>
    <source>
        <strain evidence="2 4">NSP M-1</strain>
    </source>
</reference>
<sequence length="340" mass="38842">MRFVFRDRRALFLALFLWPASLMGAEPTESVVSTWKFSGELNTFYTDNVSNFSASQRLSLLEDPTQPVLDIPRQGRSFVVEPVIQATRSFLPSWGKLDAAIRAQGFIFENTPEFNHGTFGAQITQALPANTQLRLRYHYGPNLLLGTHEESRLGESRIGQERVTTHFGAIELERKVLDNLTLRLLNRYGTRSYNEAFSGRDTFFWTLGTHMEWEFREGLTFMLGYHLERGLARGRKQPEFGEDVSGYIHYLEAEIVARLTERLSIRCGIDYERNSLTSGIPDDDFRGAHDTTLQGEIEGRYALTQGIDLTLGYLRSQGKLTFEKDLTIVNTVWIGSAFRF</sequence>
<organism evidence="2 4">
    <name type="scientific">Nitrospira moscoviensis</name>
    <dbReference type="NCBI Taxonomy" id="42253"/>
    <lineage>
        <taxon>Bacteria</taxon>
        <taxon>Pseudomonadati</taxon>
        <taxon>Nitrospirota</taxon>
        <taxon>Nitrospiria</taxon>
        <taxon>Nitrospirales</taxon>
        <taxon>Nitrospiraceae</taxon>
        <taxon>Nitrospira</taxon>
    </lineage>
</organism>
<proteinExistence type="predicted"/>
<evidence type="ECO:0000313" key="4">
    <source>
        <dbReference type="Proteomes" id="UP000069205"/>
    </source>
</evidence>
<dbReference type="Proteomes" id="UP000069205">
    <property type="component" value="Chromosome"/>
</dbReference>
<evidence type="ECO:0000256" key="1">
    <source>
        <dbReference type="SAM" id="SignalP"/>
    </source>
</evidence>
<dbReference type="KEGG" id="nmv:NITMOv2_4707"/>
<protein>
    <submittedName>
        <fullName evidence="2">Uncharacterized protein</fullName>
    </submittedName>
</protein>
<dbReference type="EMBL" id="CP011801">
    <property type="protein sequence ID" value="ALA56516.1"/>
    <property type="molecule type" value="Genomic_DNA"/>
</dbReference>
<name>A0A0K2G6C3_NITMO</name>
<evidence type="ECO:0000313" key="2">
    <source>
        <dbReference type="EMBL" id="ALA56516.1"/>
    </source>
</evidence>
<keyword evidence="1" id="KW-0732">Signal</keyword>
<dbReference type="OrthoDB" id="9768471at2"/>
<accession>A0A0K2G6C3</accession>
<feature type="signal peptide" evidence="1">
    <location>
        <begin position="1"/>
        <end position="24"/>
    </location>
</feature>
<dbReference type="AlphaFoldDB" id="A0A0K2G6C3"/>
<feature type="chain" id="PRO_5011039772" evidence="1">
    <location>
        <begin position="25"/>
        <end position="340"/>
    </location>
</feature>
<gene>
    <name evidence="2" type="ORF">NITMOv2_0074</name>
    <name evidence="3" type="ORF">NITMOv2_4707</name>
</gene>
<dbReference type="EMBL" id="CP011801">
    <property type="protein sequence ID" value="ALA61076.1"/>
    <property type="molecule type" value="Genomic_DNA"/>
</dbReference>
<evidence type="ECO:0000313" key="3">
    <source>
        <dbReference type="EMBL" id="ALA61076.1"/>
    </source>
</evidence>
<dbReference type="RefSeq" id="WP_053378009.1">
    <property type="nucleotide sequence ID" value="NZ_CP011801.1"/>
</dbReference>
<keyword evidence="4" id="KW-1185">Reference proteome</keyword>